<name>A0A7S3YU50_9EUKA</name>
<gene>
    <name evidence="3" type="ORF">LGLO00237_LOCUS13386</name>
</gene>
<evidence type="ECO:0000256" key="1">
    <source>
        <dbReference type="SAM" id="MobiDB-lite"/>
    </source>
</evidence>
<dbReference type="AlphaFoldDB" id="A0A7S3YU50"/>
<protein>
    <recommendedName>
        <fullName evidence="4">Reelin domain-containing protein</fullName>
    </recommendedName>
</protein>
<evidence type="ECO:0008006" key="4">
    <source>
        <dbReference type="Google" id="ProtNLM"/>
    </source>
</evidence>
<keyword evidence="2" id="KW-0732">Signal</keyword>
<evidence type="ECO:0000313" key="3">
    <source>
        <dbReference type="EMBL" id="CAE0661791.1"/>
    </source>
</evidence>
<accession>A0A7S3YU50</accession>
<sequence>MSVMSVWWMRYVAVMLACHLTLLQLPPVHAFPSDYGRKYGCSSPPEIGTIYMGSPSEEKNLMTFRLQTAGVDEEKGEKKKGEANADEKSATSNNIFSFEHGRRYTITIEDERKAHYLVDVSKGALSVSDDNKYRGSVSCDGLRFVSTGSKSSIVFDWEPDPNSPTSSSPPEGSSVEFTVARAYGYGSVKIAKVSLKSTADIEAIKKKEERLLDDEL</sequence>
<feature type="compositionally biased region" description="Low complexity" evidence="1">
    <location>
        <begin position="163"/>
        <end position="174"/>
    </location>
</feature>
<evidence type="ECO:0000256" key="2">
    <source>
        <dbReference type="SAM" id="SignalP"/>
    </source>
</evidence>
<feature type="signal peptide" evidence="2">
    <location>
        <begin position="1"/>
        <end position="30"/>
    </location>
</feature>
<dbReference type="EMBL" id="HBIV01018468">
    <property type="protein sequence ID" value="CAE0661791.1"/>
    <property type="molecule type" value="Transcribed_RNA"/>
</dbReference>
<organism evidence="3">
    <name type="scientific">Lotharella globosa</name>
    <dbReference type="NCBI Taxonomy" id="91324"/>
    <lineage>
        <taxon>Eukaryota</taxon>
        <taxon>Sar</taxon>
        <taxon>Rhizaria</taxon>
        <taxon>Cercozoa</taxon>
        <taxon>Chlorarachniophyceae</taxon>
        <taxon>Lotharella</taxon>
    </lineage>
</organism>
<feature type="chain" id="PRO_5031027358" description="Reelin domain-containing protein" evidence="2">
    <location>
        <begin position="31"/>
        <end position="216"/>
    </location>
</feature>
<reference evidence="3" key="1">
    <citation type="submission" date="2021-01" db="EMBL/GenBank/DDBJ databases">
        <authorList>
            <person name="Corre E."/>
            <person name="Pelletier E."/>
            <person name="Niang G."/>
            <person name="Scheremetjew M."/>
            <person name="Finn R."/>
            <person name="Kale V."/>
            <person name="Holt S."/>
            <person name="Cochrane G."/>
            <person name="Meng A."/>
            <person name="Brown T."/>
            <person name="Cohen L."/>
        </authorList>
    </citation>
    <scope>NUCLEOTIDE SEQUENCE</scope>
    <source>
        <strain evidence="3">CCCM811</strain>
    </source>
</reference>
<feature type="region of interest" description="Disordered" evidence="1">
    <location>
        <begin position="155"/>
        <end position="174"/>
    </location>
</feature>
<proteinExistence type="predicted"/>